<dbReference type="InterPro" id="IPR047057">
    <property type="entry name" value="MerR_fam"/>
</dbReference>
<dbReference type="InterPro" id="IPR000551">
    <property type="entry name" value="MerR-type_HTH_dom"/>
</dbReference>
<protein>
    <submittedName>
        <fullName evidence="4">DNA-binding transcriptional MerR regulator</fullName>
    </submittedName>
</protein>
<evidence type="ECO:0000313" key="5">
    <source>
        <dbReference type="Proteomes" id="UP000579647"/>
    </source>
</evidence>
<keyword evidence="1 4" id="KW-0238">DNA-binding</keyword>
<sequence length="279" mass="30333">MSALVLDSTMLTIGEFAKHAGVSVRMLRHYDSIGLLRPARTDPITGYRHYEAAQLARLNRVIALKDLGFNLEQVGAILDERLSSTELRGMLRLRRAELAQSVTEAETRLARVEARLRIIENEGTMSANDIVIKPLPPVRVAELTGTAATFEPEAIGPVISPLFTELCQRLESAGVTPVGPGLSRYEDAPEGGILVHASMPVGTEVHDIDGLSLVQVPAVERAATIVHRGPMAEVLPTAQELARWIEDNGHHTHGYTREVTLAAPEDPQGWVTEIQAPLA</sequence>
<dbReference type="InterPro" id="IPR009061">
    <property type="entry name" value="DNA-bd_dom_put_sf"/>
</dbReference>
<dbReference type="RefSeq" id="WP_312893662.1">
    <property type="nucleotide sequence ID" value="NZ_BAAAKM010000160.1"/>
</dbReference>
<evidence type="ECO:0000256" key="2">
    <source>
        <dbReference type="SAM" id="Coils"/>
    </source>
</evidence>
<dbReference type="InterPro" id="IPR011256">
    <property type="entry name" value="Reg_factor_effector_dom_sf"/>
</dbReference>
<accession>A0A840W0Y1</accession>
<dbReference type="GO" id="GO:0003677">
    <property type="term" value="F:DNA binding"/>
    <property type="evidence" value="ECO:0007669"/>
    <property type="project" value="UniProtKB-KW"/>
</dbReference>
<evidence type="ECO:0000313" key="4">
    <source>
        <dbReference type="EMBL" id="MBB5490419.1"/>
    </source>
</evidence>
<name>A0A840W0Y1_9ACTN</name>
<dbReference type="Gene3D" id="3.20.80.10">
    <property type="entry name" value="Regulatory factor, effector binding domain"/>
    <property type="match status" value="1"/>
</dbReference>
<dbReference type="SUPFAM" id="SSF46955">
    <property type="entry name" value="Putative DNA-binding domain"/>
    <property type="match status" value="1"/>
</dbReference>
<dbReference type="CDD" id="cd01107">
    <property type="entry name" value="HTH_BmrR"/>
    <property type="match status" value="1"/>
</dbReference>
<dbReference type="Gene3D" id="1.10.1660.10">
    <property type="match status" value="1"/>
</dbReference>
<feature type="domain" description="HTH merR-type" evidence="3">
    <location>
        <begin position="10"/>
        <end position="80"/>
    </location>
</feature>
<dbReference type="InterPro" id="IPR010499">
    <property type="entry name" value="AraC_E-bd"/>
</dbReference>
<proteinExistence type="predicted"/>
<dbReference type="Pfam" id="PF13411">
    <property type="entry name" value="MerR_1"/>
    <property type="match status" value="1"/>
</dbReference>
<organism evidence="4 5">
    <name type="scientific">Nocardiopsis metallicus</name>
    <dbReference type="NCBI Taxonomy" id="179819"/>
    <lineage>
        <taxon>Bacteria</taxon>
        <taxon>Bacillati</taxon>
        <taxon>Actinomycetota</taxon>
        <taxon>Actinomycetes</taxon>
        <taxon>Streptosporangiales</taxon>
        <taxon>Nocardiopsidaceae</taxon>
        <taxon>Nocardiopsis</taxon>
    </lineage>
</organism>
<dbReference type="PRINTS" id="PR00040">
    <property type="entry name" value="HTHMERR"/>
</dbReference>
<dbReference type="PANTHER" id="PTHR30204">
    <property type="entry name" value="REDOX-CYCLING DRUG-SENSING TRANSCRIPTIONAL ACTIVATOR SOXR"/>
    <property type="match status" value="1"/>
</dbReference>
<dbReference type="PROSITE" id="PS00552">
    <property type="entry name" value="HTH_MERR_1"/>
    <property type="match status" value="1"/>
</dbReference>
<feature type="coiled-coil region" evidence="2">
    <location>
        <begin position="95"/>
        <end position="122"/>
    </location>
</feature>
<dbReference type="AlphaFoldDB" id="A0A840W0Y1"/>
<dbReference type="SMART" id="SM00871">
    <property type="entry name" value="AraC_E_bind"/>
    <property type="match status" value="1"/>
</dbReference>
<evidence type="ECO:0000256" key="1">
    <source>
        <dbReference type="ARBA" id="ARBA00023125"/>
    </source>
</evidence>
<comment type="caution">
    <text evidence="4">The sequence shown here is derived from an EMBL/GenBank/DDBJ whole genome shotgun (WGS) entry which is preliminary data.</text>
</comment>
<dbReference type="PROSITE" id="PS50937">
    <property type="entry name" value="HTH_MERR_2"/>
    <property type="match status" value="1"/>
</dbReference>
<dbReference type="EMBL" id="JACHDO010000001">
    <property type="protein sequence ID" value="MBB5490419.1"/>
    <property type="molecule type" value="Genomic_DNA"/>
</dbReference>
<dbReference type="SMART" id="SM00422">
    <property type="entry name" value="HTH_MERR"/>
    <property type="match status" value="1"/>
</dbReference>
<dbReference type="SUPFAM" id="SSF55136">
    <property type="entry name" value="Probable bacterial effector-binding domain"/>
    <property type="match status" value="1"/>
</dbReference>
<dbReference type="PANTHER" id="PTHR30204:SF97">
    <property type="entry name" value="MERR FAMILY REGULATORY PROTEIN"/>
    <property type="match status" value="1"/>
</dbReference>
<keyword evidence="2" id="KW-0175">Coiled coil</keyword>
<gene>
    <name evidence="4" type="ORF">HNR07_001556</name>
</gene>
<dbReference type="Proteomes" id="UP000579647">
    <property type="component" value="Unassembled WGS sequence"/>
</dbReference>
<evidence type="ECO:0000259" key="3">
    <source>
        <dbReference type="PROSITE" id="PS50937"/>
    </source>
</evidence>
<dbReference type="GO" id="GO:0003700">
    <property type="term" value="F:DNA-binding transcription factor activity"/>
    <property type="evidence" value="ECO:0007669"/>
    <property type="project" value="InterPro"/>
</dbReference>
<keyword evidence="5" id="KW-1185">Reference proteome</keyword>
<reference evidence="4 5" key="1">
    <citation type="submission" date="2020-08" db="EMBL/GenBank/DDBJ databases">
        <title>Sequencing the genomes of 1000 actinobacteria strains.</title>
        <authorList>
            <person name="Klenk H.-P."/>
        </authorList>
    </citation>
    <scope>NUCLEOTIDE SEQUENCE [LARGE SCALE GENOMIC DNA]</scope>
    <source>
        <strain evidence="4 5">DSM 44598</strain>
    </source>
</reference>